<dbReference type="PANTHER" id="PTHR37832:SF1">
    <property type="entry name" value="STRESS-RESPONSE A_B BARREL DOMAIN-CONTAINING PROTEIN"/>
    <property type="match status" value="1"/>
</dbReference>
<dbReference type="Gene3D" id="3.30.70.100">
    <property type="match status" value="1"/>
</dbReference>
<dbReference type="AlphaFoldDB" id="A0A919DB99"/>
<reference evidence="2" key="2">
    <citation type="submission" date="2020-09" db="EMBL/GenBank/DDBJ databases">
        <authorList>
            <person name="Sun Q."/>
            <person name="Zhou Y."/>
        </authorList>
    </citation>
    <scope>NUCLEOTIDE SEQUENCE</scope>
    <source>
        <strain evidence="2">CGMCC 4.7403</strain>
    </source>
</reference>
<name>A0A919DB99_9ACTN</name>
<comment type="caution">
    <text evidence="2">The sequence shown here is derived from an EMBL/GenBank/DDBJ whole genome shotgun (WGS) entry which is preliminary data.</text>
</comment>
<dbReference type="Proteomes" id="UP000603227">
    <property type="component" value="Unassembled WGS sequence"/>
</dbReference>
<proteinExistence type="predicted"/>
<sequence length="99" mass="11546">MVITHIVLFKLKDGIDRRSPDVQEAEKFAREVGRQVPELLSWRVGWNCVDRDIAYDFAVVGVLPNLAALEKYQKNAFHQESVEKWREISDWVVVDLPEH</sequence>
<dbReference type="PROSITE" id="PS51502">
    <property type="entry name" value="S_R_A_B_BARREL"/>
    <property type="match status" value="1"/>
</dbReference>
<dbReference type="InterPro" id="IPR013097">
    <property type="entry name" value="Dabb"/>
</dbReference>
<dbReference type="EMBL" id="BNAT01000015">
    <property type="protein sequence ID" value="GHE29453.1"/>
    <property type="molecule type" value="Genomic_DNA"/>
</dbReference>
<keyword evidence="3" id="KW-1185">Reference proteome</keyword>
<gene>
    <name evidence="2" type="ORF">GCM10017771_45250</name>
</gene>
<organism evidence="2 3">
    <name type="scientific">Streptomyces capitiformicae</name>
    <dbReference type="NCBI Taxonomy" id="2014920"/>
    <lineage>
        <taxon>Bacteria</taxon>
        <taxon>Bacillati</taxon>
        <taxon>Actinomycetota</taxon>
        <taxon>Actinomycetes</taxon>
        <taxon>Kitasatosporales</taxon>
        <taxon>Streptomycetaceae</taxon>
        <taxon>Streptomyces</taxon>
    </lineage>
</organism>
<dbReference type="PANTHER" id="PTHR37832">
    <property type="entry name" value="BLL2683 PROTEIN"/>
    <property type="match status" value="1"/>
</dbReference>
<evidence type="ECO:0000313" key="3">
    <source>
        <dbReference type="Proteomes" id="UP000603227"/>
    </source>
</evidence>
<accession>A0A919DB99</accession>
<dbReference type="SUPFAM" id="SSF54909">
    <property type="entry name" value="Dimeric alpha+beta barrel"/>
    <property type="match status" value="1"/>
</dbReference>
<evidence type="ECO:0000259" key="1">
    <source>
        <dbReference type="PROSITE" id="PS51502"/>
    </source>
</evidence>
<reference evidence="2" key="1">
    <citation type="journal article" date="2014" name="Int. J. Syst. Evol. Microbiol.">
        <title>Complete genome sequence of Corynebacterium casei LMG S-19264T (=DSM 44701T), isolated from a smear-ripened cheese.</title>
        <authorList>
            <consortium name="US DOE Joint Genome Institute (JGI-PGF)"/>
            <person name="Walter F."/>
            <person name="Albersmeier A."/>
            <person name="Kalinowski J."/>
            <person name="Ruckert C."/>
        </authorList>
    </citation>
    <scope>NUCLEOTIDE SEQUENCE</scope>
    <source>
        <strain evidence="2">CGMCC 4.7403</strain>
    </source>
</reference>
<dbReference type="RefSeq" id="WP_229913962.1">
    <property type="nucleotide sequence ID" value="NZ_BNAT01000015.1"/>
</dbReference>
<dbReference type="InterPro" id="IPR011008">
    <property type="entry name" value="Dimeric_a/b-barrel"/>
</dbReference>
<dbReference type="Pfam" id="PF07876">
    <property type="entry name" value="Dabb"/>
    <property type="match status" value="1"/>
</dbReference>
<protein>
    <recommendedName>
        <fullName evidence="1">Stress-response A/B barrel domain-containing protein</fullName>
    </recommendedName>
</protein>
<feature type="domain" description="Stress-response A/B barrel" evidence="1">
    <location>
        <begin position="3"/>
        <end position="96"/>
    </location>
</feature>
<evidence type="ECO:0000313" key="2">
    <source>
        <dbReference type="EMBL" id="GHE29453.1"/>
    </source>
</evidence>
<dbReference type="SMART" id="SM00886">
    <property type="entry name" value="Dabb"/>
    <property type="match status" value="1"/>
</dbReference>